<dbReference type="EC" id="5.5.1.2" evidence="2"/>
<feature type="domain" description="Fumarate lyase N-terminal" evidence="3">
    <location>
        <begin position="36"/>
        <end position="294"/>
    </location>
</feature>
<protein>
    <recommendedName>
        <fullName evidence="2">3-carboxy-cis,cis-muconate cycloisomerase</fullName>
        <ecNumber evidence="2">5.5.1.2</ecNumber>
    </recommendedName>
</protein>
<dbReference type="NCBIfam" id="TIGR02426">
    <property type="entry name" value="protocat_pcaB"/>
    <property type="match status" value="1"/>
</dbReference>
<evidence type="ECO:0000259" key="3">
    <source>
        <dbReference type="Pfam" id="PF00206"/>
    </source>
</evidence>
<gene>
    <name evidence="4" type="ORF">SAMN04487974_12526</name>
</gene>
<dbReference type="NCBIfam" id="NF004631">
    <property type="entry name" value="PRK05975.1"/>
    <property type="match status" value="1"/>
</dbReference>
<dbReference type="GO" id="GO:0016829">
    <property type="term" value="F:lyase activity"/>
    <property type="evidence" value="ECO:0007669"/>
    <property type="project" value="UniProtKB-ARBA"/>
</dbReference>
<dbReference type="EMBL" id="FNCS01000025">
    <property type="protein sequence ID" value="SDH15251.1"/>
    <property type="molecule type" value="Genomic_DNA"/>
</dbReference>
<sequence length="358" mass="37833">MALSPFDHPFLSGLFADPEIAALMSADADLGAMLRFEVALAEAQVDQGVIPETAASHIARLIDFKPDLAALRAGVGQDGVVVAQLVKQLRAQLPAAVAEFVHFGATSQDVIDTSLVMRLASVCDIFDDRLAGLVEDIDQLVARFGTNRLMARTRMQDALEISVADRLIDWRAPLVRHRARLKELRSRLLVVQFGGAVGTLDKFNETGPAIRTALAERLGLGNGAKSWHSARDGIVEFGNWLALVAGSLGKIGQDAALMAQNAMGDISLASGGGSSAMPHKSNPVAAEALVSLARYAAGSSGTLAQAMVHEQERSGAAWTLEWLVLPQLILATGSSTLHAGRLLTSINSMGRSETDASP</sequence>
<evidence type="ECO:0000313" key="5">
    <source>
        <dbReference type="Proteomes" id="UP000199495"/>
    </source>
</evidence>
<dbReference type="PANTHER" id="PTHR43172:SF2">
    <property type="entry name" value="ADENYLOSUCCINATE LYASE C-TERMINAL DOMAIN-CONTAINING PROTEIN"/>
    <property type="match status" value="1"/>
</dbReference>
<dbReference type="InterPro" id="IPR022761">
    <property type="entry name" value="Fumarate_lyase_N"/>
</dbReference>
<evidence type="ECO:0000256" key="2">
    <source>
        <dbReference type="NCBIfam" id="TIGR02426"/>
    </source>
</evidence>
<dbReference type="STRING" id="440168.SAMN04487974_12526"/>
<dbReference type="PANTHER" id="PTHR43172">
    <property type="entry name" value="ADENYLOSUCCINATE LYASE"/>
    <property type="match status" value="1"/>
</dbReference>
<keyword evidence="5" id="KW-1185">Reference proteome</keyword>
<keyword evidence="4" id="KW-0413">Isomerase</keyword>
<dbReference type="GO" id="GO:0047472">
    <property type="term" value="F:3-carboxy-cis,cis-muconate cycloisomerase activity"/>
    <property type="evidence" value="ECO:0007669"/>
    <property type="project" value="UniProtKB-UniRule"/>
</dbReference>
<dbReference type="GO" id="GO:0019619">
    <property type="term" value="P:3,4-dihydroxybenzoate catabolic process"/>
    <property type="evidence" value="ECO:0007669"/>
    <property type="project" value="InterPro"/>
</dbReference>
<dbReference type="SUPFAM" id="SSF48557">
    <property type="entry name" value="L-aspartase-like"/>
    <property type="match status" value="1"/>
</dbReference>
<organism evidence="4 5">
    <name type="scientific">Pelagibacterium luteolum</name>
    <dbReference type="NCBI Taxonomy" id="440168"/>
    <lineage>
        <taxon>Bacteria</taxon>
        <taxon>Pseudomonadati</taxon>
        <taxon>Pseudomonadota</taxon>
        <taxon>Alphaproteobacteria</taxon>
        <taxon>Hyphomicrobiales</taxon>
        <taxon>Devosiaceae</taxon>
        <taxon>Pelagibacterium</taxon>
    </lineage>
</organism>
<comment type="similarity">
    <text evidence="1">Belongs to the class-II fumarase/aspartase family.</text>
</comment>
<dbReference type="Gene3D" id="1.20.200.10">
    <property type="entry name" value="Fumarase/aspartase (Central domain)"/>
    <property type="match status" value="1"/>
</dbReference>
<dbReference type="RefSeq" id="WP_090599749.1">
    <property type="nucleotide sequence ID" value="NZ_FNCS01000025.1"/>
</dbReference>
<proteinExistence type="inferred from homology"/>
<dbReference type="Pfam" id="PF00206">
    <property type="entry name" value="Lyase_1"/>
    <property type="match status" value="1"/>
</dbReference>
<dbReference type="InterPro" id="IPR020557">
    <property type="entry name" value="Fumarate_lyase_CS"/>
</dbReference>
<dbReference type="InterPro" id="IPR000362">
    <property type="entry name" value="Fumarate_lyase_fam"/>
</dbReference>
<name>A0A1G8A315_9HYPH</name>
<dbReference type="InterPro" id="IPR008948">
    <property type="entry name" value="L-Aspartase-like"/>
</dbReference>
<evidence type="ECO:0000313" key="4">
    <source>
        <dbReference type="EMBL" id="SDH15251.1"/>
    </source>
</evidence>
<dbReference type="PROSITE" id="PS00163">
    <property type="entry name" value="FUMARATE_LYASES"/>
    <property type="match status" value="1"/>
</dbReference>
<dbReference type="PRINTS" id="PR00149">
    <property type="entry name" value="FUMRATELYASE"/>
</dbReference>
<dbReference type="Proteomes" id="UP000199495">
    <property type="component" value="Unassembled WGS sequence"/>
</dbReference>
<accession>A0A1G8A315</accession>
<reference evidence="4 5" key="1">
    <citation type="submission" date="2016-10" db="EMBL/GenBank/DDBJ databases">
        <authorList>
            <person name="de Groot N.N."/>
        </authorList>
    </citation>
    <scope>NUCLEOTIDE SEQUENCE [LARGE SCALE GENOMIC DNA]</scope>
    <source>
        <strain evidence="4 5">CGMCC 1.10267</strain>
    </source>
</reference>
<dbReference type="InterPro" id="IPR012789">
    <property type="entry name" value="Protocat_PcaB-like"/>
</dbReference>
<evidence type="ECO:0000256" key="1">
    <source>
        <dbReference type="ARBA" id="ARBA00034772"/>
    </source>
</evidence>
<dbReference type="AlphaFoldDB" id="A0A1G8A315"/>
<dbReference type="OrthoDB" id="9768878at2"/>